<dbReference type="InterPro" id="IPR015807">
    <property type="entry name" value="His-tRNA-ligase"/>
</dbReference>
<comment type="catalytic activity">
    <reaction evidence="12">
        <text>tRNA(His) + L-histidine + ATP = L-histidyl-tRNA(His) + AMP + diphosphate + H(+)</text>
        <dbReference type="Rhea" id="RHEA:17313"/>
        <dbReference type="Rhea" id="RHEA-COMP:9665"/>
        <dbReference type="Rhea" id="RHEA-COMP:9689"/>
        <dbReference type="ChEBI" id="CHEBI:15378"/>
        <dbReference type="ChEBI" id="CHEBI:30616"/>
        <dbReference type="ChEBI" id="CHEBI:33019"/>
        <dbReference type="ChEBI" id="CHEBI:57595"/>
        <dbReference type="ChEBI" id="CHEBI:78442"/>
        <dbReference type="ChEBI" id="CHEBI:78527"/>
        <dbReference type="ChEBI" id="CHEBI:456215"/>
        <dbReference type="EC" id="6.1.1.21"/>
    </reaction>
</comment>
<dbReference type="EC" id="6.1.1.21" evidence="4"/>
<keyword evidence="5" id="KW-0963">Cytoplasm</keyword>
<evidence type="ECO:0000256" key="4">
    <source>
        <dbReference type="ARBA" id="ARBA00012815"/>
    </source>
</evidence>
<evidence type="ECO:0000256" key="3">
    <source>
        <dbReference type="ARBA" id="ARBA00011738"/>
    </source>
</evidence>
<dbReference type="InterPro" id="IPR045864">
    <property type="entry name" value="aa-tRNA-synth_II/BPL/LPL"/>
</dbReference>
<evidence type="ECO:0000256" key="5">
    <source>
        <dbReference type="ARBA" id="ARBA00022490"/>
    </source>
</evidence>
<organism evidence="14">
    <name type="scientific">marine metagenome</name>
    <dbReference type="NCBI Taxonomy" id="408172"/>
    <lineage>
        <taxon>unclassified sequences</taxon>
        <taxon>metagenomes</taxon>
        <taxon>ecological metagenomes</taxon>
    </lineage>
</organism>
<dbReference type="Pfam" id="PF03129">
    <property type="entry name" value="HGTP_anticodon"/>
    <property type="match status" value="1"/>
</dbReference>
<dbReference type="CDD" id="cd00773">
    <property type="entry name" value="HisRS-like_core"/>
    <property type="match status" value="1"/>
</dbReference>
<evidence type="ECO:0000259" key="13">
    <source>
        <dbReference type="PROSITE" id="PS50862"/>
    </source>
</evidence>
<dbReference type="EMBL" id="UINC01000979">
    <property type="protein sequence ID" value="SUZ66248.1"/>
    <property type="molecule type" value="Genomic_DNA"/>
</dbReference>
<evidence type="ECO:0000256" key="8">
    <source>
        <dbReference type="ARBA" id="ARBA00022840"/>
    </source>
</evidence>
<gene>
    <name evidence="14" type="ORF">METZ01_LOCUS19102</name>
</gene>
<reference evidence="14" key="1">
    <citation type="submission" date="2018-05" db="EMBL/GenBank/DDBJ databases">
        <authorList>
            <person name="Lanie J.A."/>
            <person name="Ng W.-L."/>
            <person name="Kazmierczak K.M."/>
            <person name="Andrzejewski T.M."/>
            <person name="Davidsen T.M."/>
            <person name="Wayne K.J."/>
            <person name="Tettelin H."/>
            <person name="Glass J.I."/>
            <person name="Rusch D."/>
            <person name="Podicherti R."/>
            <person name="Tsui H.-C.T."/>
            <person name="Winkler M.E."/>
        </authorList>
    </citation>
    <scope>NUCLEOTIDE SEQUENCE</scope>
</reference>
<dbReference type="GO" id="GO:0004821">
    <property type="term" value="F:histidine-tRNA ligase activity"/>
    <property type="evidence" value="ECO:0007669"/>
    <property type="project" value="UniProtKB-EC"/>
</dbReference>
<dbReference type="GO" id="GO:0006427">
    <property type="term" value="P:histidyl-tRNA aminoacylation"/>
    <property type="evidence" value="ECO:0007669"/>
    <property type="project" value="InterPro"/>
</dbReference>
<comment type="subunit">
    <text evidence="3">Homodimer.</text>
</comment>
<dbReference type="InterPro" id="IPR041715">
    <property type="entry name" value="HisRS-like_core"/>
</dbReference>
<dbReference type="CDD" id="cd00859">
    <property type="entry name" value="HisRS_anticodon"/>
    <property type="match status" value="1"/>
</dbReference>
<feature type="domain" description="Aminoacyl-transfer RNA synthetases class-II family profile" evidence="13">
    <location>
        <begin position="1"/>
        <end position="324"/>
    </location>
</feature>
<dbReference type="InterPro" id="IPR004154">
    <property type="entry name" value="Anticodon-bd"/>
</dbReference>
<dbReference type="AlphaFoldDB" id="A0A381PIK9"/>
<evidence type="ECO:0000256" key="6">
    <source>
        <dbReference type="ARBA" id="ARBA00022598"/>
    </source>
</evidence>
<dbReference type="Gene3D" id="3.40.50.800">
    <property type="entry name" value="Anticodon-binding domain"/>
    <property type="match status" value="1"/>
</dbReference>
<accession>A0A381PIK9</accession>
<evidence type="ECO:0000256" key="2">
    <source>
        <dbReference type="ARBA" id="ARBA00008226"/>
    </source>
</evidence>
<keyword evidence="8" id="KW-0067">ATP-binding</keyword>
<comment type="similarity">
    <text evidence="2">Belongs to the class-II aminoacyl-tRNA synthetase family.</text>
</comment>
<dbReference type="SUPFAM" id="SSF52954">
    <property type="entry name" value="Class II aaRS ABD-related"/>
    <property type="match status" value="1"/>
</dbReference>
<evidence type="ECO:0000256" key="10">
    <source>
        <dbReference type="ARBA" id="ARBA00023146"/>
    </source>
</evidence>
<dbReference type="PANTHER" id="PTHR43707">
    <property type="entry name" value="HISTIDYL-TRNA SYNTHETASE"/>
    <property type="match status" value="1"/>
</dbReference>
<dbReference type="InterPro" id="IPR006195">
    <property type="entry name" value="aa-tRNA-synth_II"/>
</dbReference>
<dbReference type="PIRSF" id="PIRSF001549">
    <property type="entry name" value="His-tRNA_synth"/>
    <property type="match status" value="1"/>
</dbReference>
<sequence length="426" mass="48900">MNTKIKTIRGMNDILPEATRLWRYVEEIVRDVVESYGYREIRVPLIEYTDLFKRSIGEVSDIVEKEMYTFKDRNDGSLTLRPEATASLVRAGLTNGLLHNQKQKLWTSGPMFRYEKPQQGRYRQFCQFDVEAMGYFGPDVDVELIIMCSNMWKRLGISQLTLEINSLGSNESRSIYRQELIKYFEKIKQKLDQDSIRRLEKNPLRILDSKNPEMHEIIEKAPKMLDYLDPDSAQHFSLFKDMLDQSGIKYVVNPRLVRGLDYYNRTVFEWVTDALGAQGAVCSGGRYDTLVEKLGGRSTPAIGWAMGMERLISLYEKCGGKHHPNNTDVFIVAVGEDVFQKSLELSERLRDSFQNLRVEVNLGGGGFKSQLKRADKSGASYAIIIGENELQEGTYGLKPLRSDENQVTISSEKIIEELEKKIENNK</sequence>
<keyword evidence="9" id="KW-0648">Protein biosynthesis</keyword>
<dbReference type="Gene3D" id="3.30.930.10">
    <property type="entry name" value="Bira Bifunctional Protein, Domain 2"/>
    <property type="match status" value="1"/>
</dbReference>
<dbReference type="FunFam" id="3.30.930.10:FF:000005">
    <property type="entry name" value="Histidine--tRNA ligase"/>
    <property type="match status" value="1"/>
</dbReference>
<evidence type="ECO:0000256" key="1">
    <source>
        <dbReference type="ARBA" id="ARBA00004496"/>
    </source>
</evidence>
<dbReference type="InterPro" id="IPR004516">
    <property type="entry name" value="HisRS/HisZ"/>
</dbReference>
<dbReference type="GO" id="GO:0005524">
    <property type="term" value="F:ATP binding"/>
    <property type="evidence" value="ECO:0007669"/>
    <property type="project" value="UniProtKB-KW"/>
</dbReference>
<evidence type="ECO:0000256" key="7">
    <source>
        <dbReference type="ARBA" id="ARBA00022741"/>
    </source>
</evidence>
<dbReference type="SUPFAM" id="SSF55681">
    <property type="entry name" value="Class II aaRS and biotin synthetases"/>
    <property type="match status" value="1"/>
</dbReference>
<dbReference type="NCBIfam" id="TIGR00442">
    <property type="entry name" value="hisS"/>
    <property type="match status" value="1"/>
</dbReference>
<dbReference type="PANTHER" id="PTHR43707:SF1">
    <property type="entry name" value="HISTIDINE--TRNA LIGASE, MITOCHONDRIAL-RELATED"/>
    <property type="match status" value="1"/>
</dbReference>
<keyword evidence="10" id="KW-0030">Aminoacyl-tRNA synthetase</keyword>
<dbReference type="HAMAP" id="MF_00127">
    <property type="entry name" value="His_tRNA_synth"/>
    <property type="match status" value="1"/>
</dbReference>
<evidence type="ECO:0000256" key="12">
    <source>
        <dbReference type="ARBA" id="ARBA00047639"/>
    </source>
</evidence>
<dbReference type="InterPro" id="IPR033656">
    <property type="entry name" value="HisRS_anticodon"/>
</dbReference>
<dbReference type="PROSITE" id="PS50862">
    <property type="entry name" value="AA_TRNA_LIGASE_II"/>
    <property type="match status" value="1"/>
</dbReference>
<protein>
    <recommendedName>
        <fullName evidence="4">histidine--tRNA ligase</fullName>
        <ecNumber evidence="4">6.1.1.21</ecNumber>
    </recommendedName>
    <alternativeName>
        <fullName evidence="11">Histidyl-tRNA synthetase</fullName>
    </alternativeName>
</protein>
<evidence type="ECO:0000256" key="11">
    <source>
        <dbReference type="ARBA" id="ARBA00030619"/>
    </source>
</evidence>
<comment type="subcellular location">
    <subcellularLocation>
        <location evidence="1">Cytoplasm</location>
    </subcellularLocation>
</comment>
<proteinExistence type="inferred from homology"/>
<keyword evidence="6" id="KW-0436">Ligase</keyword>
<dbReference type="Pfam" id="PF13393">
    <property type="entry name" value="tRNA-synt_His"/>
    <property type="match status" value="1"/>
</dbReference>
<name>A0A381PIK9_9ZZZZ</name>
<evidence type="ECO:0000256" key="9">
    <source>
        <dbReference type="ARBA" id="ARBA00022917"/>
    </source>
</evidence>
<keyword evidence="7" id="KW-0547">Nucleotide-binding</keyword>
<dbReference type="InterPro" id="IPR036621">
    <property type="entry name" value="Anticodon-bd_dom_sf"/>
</dbReference>
<evidence type="ECO:0000313" key="14">
    <source>
        <dbReference type="EMBL" id="SUZ66248.1"/>
    </source>
</evidence>
<dbReference type="GO" id="GO:0005737">
    <property type="term" value="C:cytoplasm"/>
    <property type="evidence" value="ECO:0007669"/>
    <property type="project" value="UniProtKB-SubCell"/>
</dbReference>